<dbReference type="PATRIC" id="fig|1503.3.peg.434"/>
<gene>
    <name evidence="1" type="ORF">CLPU_13c00420</name>
</gene>
<dbReference type="Proteomes" id="UP000037267">
    <property type="component" value="Unassembled WGS sequence"/>
</dbReference>
<name>A0A0L0W8S9_GOTPU</name>
<dbReference type="STRING" id="1503.CLPU_13c00420"/>
<keyword evidence="1" id="KW-0378">Hydrolase</keyword>
<evidence type="ECO:0000313" key="1">
    <source>
        <dbReference type="EMBL" id="KNF07700.1"/>
    </source>
</evidence>
<organism evidence="1 2">
    <name type="scientific">Gottschalkia purinilytica</name>
    <name type="common">Clostridium purinilyticum</name>
    <dbReference type="NCBI Taxonomy" id="1503"/>
    <lineage>
        <taxon>Bacteria</taxon>
        <taxon>Bacillati</taxon>
        <taxon>Bacillota</taxon>
        <taxon>Tissierellia</taxon>
        <taxon>Tissierellales</taxon>
        <taxon>Gottschalkiaceae</taxon>
        <taxon>Gottschalkia</taxon>
    </lineage>
</organism>
<dbReference type="InterPro" id="IPR004304">
    <property type="entry name" value="FmdA_AmdA"/>
</dbReference>
<dbReference type="GO" id="GO:0004328">
    <property type="term" value="F:formamidase activity"/>
    <property type="evidence" value="ECO:0007669"/>
    <property type="project" value="UniProtKB-EC"/>
</dbReference>
<dbReference type="PANTHER" id="PTHR31891:SF1">
    <property type="entry name" value="FORMAMIDASE C869.04-RELATED"/>
    <property type="match status" value="1"/>
</dbReference>
<proteinExistence type="predicted"/>
<dbReference type="Gene3D" id="2.60.120.580">
    <property type="entry name" value="Acetamidase/Formamidase-like domains"/>
    <property type="match status" value="1"/>
</dbReference>
<dbReference type="PANTHER" id="PTHR31891">
    <property type="entry name" value="FORMAMIDASE C869.04-RELATED"/>
    <property type="match status" value="1"/>
</dbReference>
<reference evidence="2" key="1">
    <citation type="submission" date="2015-07" db="EMBL/GenBank/DDBJ databases">
        <title>Draft genome sequence of the purine-degrading Gottschalkia purinilyticum DSM 1384 (formerly Clostridium purinilyticum).</title>
        <authorList>
            <person name="Poehlein A."/>
            <person name="Schiel-Bengelsdorf B."/>
            <person name="Bengelsdorf F.R."/>
            <person name="Daniel R."/>
            <person name="Duerre P."/>
        </authorList>
    </citation>
    <scope>NUCLEOTIDE SEQUENCE [LARGE SCALE GENOMIC DNA]</scope>
    <source>
        <strain evidence="2">DSM 1384</strain>
    </source>
</reference>
<evidence type="ECO:0000313" key="2">
    <source>
        <dbReference type="Proteomes" id="UP000037267"/>
    </source>
</evidence>
<dbReference type="AlphaFoldDB" id="A0A0L0W8S9"/>
<dbReference type="EMBL" id="LGSS01000013">
    <property type="protein sequence ID" value="KNF07700.1"/>
    <property type="molecule type" value="Genomic_DNA"/>
</dbReference>
<dbReference type="Pfam" id="PF03069">
    <property type="entry name" value="FmdA_AmdA"/>
    <property type="match status" value="2"/>
</dbReference>
<dbReference type="RefSeq" id="WP_050355995.1">
    <property type="nucleotide sequence ID" value="NZ_LGSS01000013.1"/>
</dbReference>
<sequence length="432" mass="45846">MPKESVFVNEFTNGILDPNQSMLGPVKDGGIIVANTAPGCWGPMITPALRGGHEVTKPVFVENAEIGDAIAIYIKSVTVTSSVASSGNEVAVEKNFVGDPFVAGRCPNCGTLYPETKLEGIGSASVHCVKCDEEISAFQFTNGYTIAFNEHKTIGVTLTKEASEEAAKKAKSYMAVPDNSIQHPVVTFAPHDIVGNISRLKPFIGQLGTTPSIAMPDSHNAGDFGSFLLGAPHKYSLTEEELIKNKTDGHMDINRAREGAIVICPVKVKGGGVYVGDVHAMQGDGEIAGHTCDVSAVVTLKVKVIKNLNIDGPIILPVEEDLPYLAKPLSLEEKKRAAELASEWGVESLEDTAPISFVGTGSNLNEAIDNGLSRAAELFGISVPEVKNRTTINGAVEIGRYPGTATVTFLAPIGLLEKVGLYSLVKEQYNLN</sequence>
<dbReference type="SUPFAM" id="SSF141130">
    <property type="entry name" value="Acetamidase/Formamidase-like"/>
    <property type="match status" value="1"/>
</dbReference>
<keyword evidence="2" id="KW-1185">Reference proteome</keyword>
<protein>
    <submittedName>
        <fullName evidence="1">Acetamidase/formamidase</fullName>
        <ecNumber evidence="1">3.5.1.49</ecNumber>
    </submittedName>
</protein>
<accession>A0A0L0W8S9</accession>
<dbReference type="EC" id="3.5.1.49" evidence="1"/>
<comment type="caution">
    <text evidence="1">The sequence shown here is derived from an EMBL/GenBank/DDBJ whole genome shotgun (WGS) entry which is preliminary data.</text>
</comment>